<evidence type="ECO:0000259" key="4">
    <source>
        <dbReference type="PROSITE" id="PS51123"/>
    </source>
</evidence>
<keyword evidence="2" id="KW-0472">Membrane</keyword>
<dbReference type="Proteomes" id="UP000739411">
    <property type="component" value="Unassembled WGS sequence"/>
</dbReference>
<keyword evidence="3" id="KW-0732">Signal</keyword>
<comment type="caution">
    <text evidence="5">The sequence shown here is derived from an EMBL/GenBank/DDBJ whole genome shotgun (WGS) entry which is preliminary data.</text>
</comment>
<proteinExistence type="predicted"/>
<dbReference type="InterPro" id="IPR006665">
    <property type="entry name" value="OmpA-like"/>
</dbReference>
<organism evidence="5 6">
    <name type="scientific">Candidatus Dechloromonas phosphorivorans</name>
    <dbReference type="NCBI Taxonomy" id="2899244"/>
    <lineage>
        <taxon>Bacteria</taxon>
        <taxon>Pseudomonadati</taxon>
        <taxon>Pseudomonadota</taxon>
        <taxon>Betaproteobacteria</taxon>
        <taxon>Rhodocyclales</taxon>
        <taxon>Azonexaceae</taxon>
        <taxon>Dechloromonas</taxon>
    </lineage>
</organism>
<sequence length="385" mass="42312">MRSLKIVQFFLIMSLFACQAPVRPVDQPAYFKDPKEALAHIAKSLGRQITFVGSPSIKSVPVDEFFNESSAEVAVSGKVFQQQLTTMLGQEAKDINFSVLSKKNIATAQWIVLSSYSPIKDKVAEQPGIWIRLKTVVADVVTGKQLAASESYLQSSQFQGDPTKFFKESPMFLTDKRHKDRIEVMNGKAQPLKEKLTVQASFADAVALYDEGKFVEAEEGFREVLKLTPEHQGALSGIYQSLWQQGKKIPAESAFGKFLAVGFDEGNISIKILFKVNGTDFVDAGDLPLQYKLWTKSIGQTMVAKSKCLDVTGHASKSGSSEYNDRLSLQRATKVVATIQNFSPVTAGKLKANGKGFQETIVGTGSNDATDAIDRRVEFIVKTCN</sequence>
<dbReference type="PROSITE" id="PS51123">
    <property type="entry name" value="OMPA_2"/>
    <property type="match status" value="1"/>
</dbReference>
<feature type="repeat" description="TPR" evidence="1">
    <location>
        <begin position="198"/>
        <end position="231"/>
    </location>
</feature>
<evidence type="ECO:0000313" key="5">
    <source>
        <dbReference type="EMBL" id="MBK7415741.1"/>
    </source>
</evidence>
<dbReference type="InterPro" id="IPR036737">
    <property type="entry name" value="OmpA-like_sf"/>
</dbReference>
<accession>A0A935JXE9</accession>
<feature type="signal peptide" evidence="3">
    <location>
        <begin position="1"/>
        <end position="19"/>
    </location>
</feature>
<feature type="domain" description="OmpA-like" evidence="4">
    <location>
        <begin position="261"/>
        <end position="385"/>
    </location>
</feature>
<dbReference type="Pfam" id="PF00691">
    <property type="entry name" value="OmpA"/>
    <property type="match status" value="1"/>
</dbReference>
<evidence type="ECO:0000313" key="6">
    <source>
        <dbReference type="Proteomes" id="UP000739411"/>
    </source>
</evidence>
<gene>
    <name evidence="5" type="ORF">IPJ38_12110</name>
</gene>
<dbReference type="InterPro" id="IPR019734">
    <property type="entry name" value="TPR_rpt"/>
</dbReference>
<keyword evidence="1" id="KW-0802">TPR repeat</keyword>
<dbReference type="AlphaFoldDB" id="A0A935JXE9"/>
<dbReference type="SUPFAM" id="SSF103088">
    <property type="entry name" value="OmpA-like"/>
    <property type="match status" value="1"/>
</dbReference>
<dbReference type="InterPro" id="IPR011990">
    <property type="entry name" value="TPR-like_helical_dom_sf"/>
</dbReference>
<dbReference type="Gene3D" id="1.25.40.10">
    <property type="entry name" value="Tetratricopeptide repeat domain"/>
    <property type="match status" value="1"/>
</dbReference>
<dbReference type="PROSITE" id="PS50005">
    <property type="entry name" value="TPR"/>
    <property type="match status" value="1"/>
</dbReference>
<reference evidence="5 6" key="1">
    <citation type="submission" date="2020-10" db="EMBL/GenBank/DDBJ databases">
        <title>Connecting structure to function with the recovery of over 1000 high-quality activated sludge metagenome-assembled genomes encoding full-length rRNA genes using long-read sequencing.</title>
        <authorList>
            <person name="Singleton C.M."/>
            <person name="Petriglieri F."/>
            <person name="Kristensen J.M."/>
            <person name="Kirkegaard R.H."/>
            <person name="Michaelsen T.Y."/>
            <person name="Andersen M.H."/>
            <person name="Karst S.M."/>
            <person name="Dueholm M.S."/>
            <person name="Nielsen P.H."/>
            <person name="Albertsen M."/>
        </authorList>
    </citation>
    <scope>NUCLEOTIDE SEQUENCE [LARGE SCALE GENOMIC DNA]</scope>
    <source>
        <strain evidence="5">EsbW_18-Q3-R4-48_BATAC.463</strain>
    </source>
</reference>
<evidence type="ECO:0000256" key="3">
    <source>
        <dbReference type="SAM" id="SignalP"/>
    </source>
</evidence>
<dbReference type="GO" id="GO:0016020">
    <property type="term" value="C:membrane"/>
    <property type="evidence" value="ECO:0007669"/>
    <property type="project" value="UniProtKB-UniRule"/>
</dbReference>
<dbReference type="EMBL" id="JADJMS010000024">
    <property type="protein sequence ID" value="MBK7415741.1"/>
    <property type="molecule type" value="Genomic_DNA"/>
</dbReference>
<feature type="chain" id="PRO_5038126646" evidence="3">
    <location>
        <begin position="20"/>
        <end position="385"/>
    </location>
</feature>
<dbReference type="PROSITE" id="PS51257">
    <property type="entry name" value="PROKAR_LIPOPROTEIN"/>
    <property type="match status" value="1"/>
</dbReference>
<evidence type="ECO:0000256" key="2">
    <source>
        <dbReference type="PROSITE-ProRule" id="PRU00473"/>
    </source>
</evidence>
<name>A0A935JXE9_9RHOO</name>
<protein>
    <submittedName>
        <fullName evidence="5">OmpA family protein</fullName>
    </submittedName>
</protein>
<evidence type="ECO:0000256" key="1">
    <source>
        <dbReference type="PROSITE-ProRule" id="PRU00339"/>
    </source>
</evidence>
<dbReference type="SUPFAM" id="SSF48452">
    <property type="entry name" value="TPR-like"/>
    <property type="match status" value="1"/>
</dbReference>
<dbReference type="Gene3D" id="3.30.1330.60">
    <property type="entry name" value="OmpA-like domain"/>
    <property type="match status" value="1"/>
</dbReference>